<comment type="catalytic activity">
    <reaction evidence="6 9">
        <text>L-glutamate + H(+) = 4-aminobutanoate + CO2</text>
        <dbReference type="Rhea" id="RHEA:17785"/>
        <dbReference type="ChEBI" id="CHEBI:15378"/>
        <dbReference type="ChEBI" id="CHEBI:16526"/>
        <dbReference type="ChEBI" id="CHEBI:29985"/>
        <dbReference type="ChEBI" id="CHEBI:59888"/>
        <dbReference type="EC" id="4.1.1.15"/>
    </reaction>
</comment>
<dbReference type="FunFam" id="3.40.640.10:FF:000017">
    <property type="entry name" value="Glutamate decarboxylase"/>
    <property type="match status" value="1"/>
</dbReference>
<keyword evidence="4 7" id="KW-0663">Pyridoxal phosphate</keyword>
<dbReference type="InterPro" id="IPR002129">
    <property type="entry name" value="PyrdxlP-dep_de-COase"/>
</dbReference>
<evidence type="ECO:0000256" key="5">
    <source>
        <dbReference type="ARBA" id="ARBA00023239"/>
    </source>
</evidence>
<evidence type="ECO:0000313" key="10">
    <source>
        <dbReference type="EMBL" id="ORX52779.1"/>
    </source>
</evidence>
<sequence length="518" mass="57687">MVFLSNAVSQARIDETNVNGEHHHDNVSTTVYGTRWVAEDIPRYDLPEGEMPSNVAYRLIKDDLALDGNPALNLATFVTTYMEEEAERLMAENLTKNFIDHEEYASSAEICNRCVNMIARLFNAPMHDASSEALGCSTVGSSEAIILCTLAMKRRWQLARKAKGLPTDKPNLVLSSAMQVAWHKACRYLEIESREVPCTGDVYYMDAEKAVEAVDENTIGICAILGTTYTGHYEDVKKMNDLLEAKVAKTDYDVGIHVDAASGGFVAPFVVPELEWDFRLPRVVSINVSGHKYGLTYAGIGWAIWRSPEYLPKDLIFNINYLGSEQASFTLNFSKGAAHVIAQYYVLIRLGRSGFTKIMTNLTRTADHLAECLRATGRFEILSQGNGNGLPLVAFSLKGDMHYDEFDFAAKLRERGWIVPAYTMAPDLETKKLLRVVVREDFSRSRCELLLRDMIAALKALDTLDAKAVEAHRAVKDEHSHSSLHKNPAQYTIPENGHVLNAEGEVQNLDVKQAPGIC</sequence>
<dbReference type="Gene3D" id="3.40.640.10">
    <property type="entry name" value="Type I PLP-dependent aspartate aminotransferase-like (Major domain)"/>
    <property type="match status" value="1"/>
</dbReference>
<evidence type="ECO:0000256" key="9">
    <source>
        <dbReference type="RuleBase" id="RU361171"/>
    </source>
</evidence>
<dbReference type="FunFam" id="4.10.280.50:FF:000001">
    <property type="entry name" value="Glutamate decarboxylase"/>
    <property type="match status" value="1"/>
</dbReference>
<proteinExistence type="inferred from homology"/>
<evidence type="ECO:0000256" key="6">
    <source>
        <dbReference type="ARBA" id="ARBA00048868"/>
    </source>
</evidence>
<dbReference type="GO" id="GO:0004351">
    <property type="term" value="F:glutamate decarboxylase activity"/>
    <property type="evidence" value="ECO:0007669"/>
    <property type="project" value="UniProtKB-EC"/>
</dbReference>
<keyword evidence="9" id="KW-0210">Decarboxylase</keyword>
<organism evidence="10 11">
    <name type="scientific">Hesseltinella vesiculosa</name>
    <dbReference type="NCBI Taxonomy" id="101127"/>
    <lineage>
        <taxon>Eukaryota</taxon>
        <taxon>Fungi</taxon>
        <taxon>Fungi incertae sedis</taxon>
        <taxon>Mucoromycota</taxon>
        <taxon>Mucoromycotina</taxon>
        <taxon>Mucoromycetes</taxon>
        <taxon>Mucorales</taxon>
        <taxon>Cunninghamellaceae</taxon>
        <taxon>Hesseltinella</taxon>
    </lineage>
</organism>
<dbReference type="InterPro" id="IPR010107">
    <property type="entry name" value="Glutamate_decarboxylase"/>
</dbReference>
<dbReference type="InterPro" id="IPR015424">
    <property type="entry name" value="PyrdxlP-dep_Trfase"/>
</dbReference>
<gene>
    <name evidence="10" type="ORF">DM01DRAFT_1383940</name>
</gene>
<dbReference type="NCBIfam" id="TIGR01788">
    <property type="entry name" value="Glu-decarb-GAD"/>
    <property type="match status" value="1"/>
</dbReference>
<dbReference type="EMBL" id="MCGT01000017">
    <property type="protein sequence ID" value="ORX52779.1"/>
    <property type="molecule type" value="Genomic_DNA"/>
</dbReference>
<dbReference type="GO" id="GO:0006538">
    <property type="term" value="P:L-glutamate catabolic process"/>
    <property type="evidence" value="ECO:0007669"/>
    <property type="project" value="TreeGrafter"/>
</dbReference>
<dbReference type="Pfam" id="PF00282">
    <property type="entry name" value="Pyridoxal_deC"/>
    <property type="match status" value="1"/>
</dbReference>
<evidence type="ECO:0000256" key="7">
    <source>
        <dbReference type="PIRSR" id="PIRSR602129-50"/>
    </source>
</evidence>
<dbReference type="STRING" id="101127.A0A1X2GFR9"/>
<name>A0A1X2GFR9_9FUNG</name>
<comment type="caution">
    <text evidence="10">The sequence shown here is derived from an EMBL/GenBank/DDBJ whole genome shotgun (WGS) entry which is preliminary data.</text>
</comment>
<feature type="modified residue" description="N6-(pyridoxal phosphate)lysine" evidence="7">
    <location>
        <position position="292"/>
    </location>
</feature>
<dbReference type="Proteomes" id="UP000242146">
    <property type="component" value="Unassembled WGS sequence"/>
</dbReference>
<accession>A0A1X2GFR9</accession>
<dbReference type="InterPro" id="IPR015421">
    <property type="entry name" value="PyrdxlP-dep_Trfase_major"/>
</dbReference>
<dbReference type="Gene3D" id="4.10.280.50">
    <property type="match status" value="1"/>
</dbReference>
<evidence type="ECO:0000256" key="2">
    <source>
        <dbReference type="ARBA" id="ARBA00009533"/>
    </source>
</evidence>
<evidence type="ECO:0000256" key="8">
    <source>
        <dbReference type="RuleBase" id="RU000382"/>
    </source>
</evidence>
<dbReference type="GO" id="GO:0030170">
    <property type="term" value="F:pyridoxal phosphate binding"/>
    <property type="evidence" value="ECO:0007669"/>
    <property type="project" value="InterPro"/>
</dbReference>
<keyword evidence="11" id="KW-1185">Reference proteome</keyword>
<protein>
    <recommendedName>
        <fullName evidence="3 9">Glutamate decarboxylase</fullName>
        <ecNumber evidence="3 9">4.1.1.15</ecNumber>
    </recommendedName>
</protein>
<comment type="cofactor">
    <cofactor evidence="1 7 8">
        <name>pyridoxal 5'-phosphate</name>
        <dbReference type="ChEBI" id="CHEBI:597326"/>
    </cofactor>
</comment>
<evidence type="ECO:0000256" key="1">
    <source>
        <dbReference type="ARBA" id="ARBA00001933"/>
    </source>
</evidence>
<evidence type="ECO:0000313" key="11">
    <source>
        <dbReference type="Proteomes" id="UP000242146"/>
    </source>
</evidence>
<comment type="similarity">
    <text evidence="2 8">Belongs to the group II decarboxylase family.</text>
</comment>
<dbReference type="GO" id="GO:0005829">
    <property type="term" value="C:cytosol"/>
    <property type="evidence" value="ECO:0007669"/>
    <property type="project" value="TreeGrafter"/>
</dbReference>
<dbReference type="PANTHER" id="PTHR43321">
    <property type="entry name" value="GLUTAMATE DECARBOXYLASE"/>
    <property type="match status" value="1"/>
</dbReference>
<dbReference type="Gene3D" id="3.90.1150.160">
    <property type="match status" value="1"/>
</dbReference>
<dbReference type="PANTHER" id="PTHR43321:SF6">
    <property type="entry name" value="GLUTAMATE DECARBOXYLASE"/>
    <property type="match status" value="1"/>
</dbReference>
<dbReference type="SUPFAM" id="SSF53383">
    <property type="entry name" value="PLP-dependent transferases"/>
    <property type="match status" value="1"/>
</dbReference>
<evidence type="ECO:0000256" key="3">
    <source>
        <dbReference type="ARBA" id="ARBA00012421"/>
    </source>
</evidence>
<dbReference type="OrthoDB" id="5152799at2759"/>
<keyword evidence="5 8" id="KW-0456">Lyase</keyword>
<evidence type="ECO:0000256" key="4">
    <source>
        <dbReference type="ARBA" id="ARBA00022898"/>
    </source>
</evidence>
<dbReference type="EC" id="4.1.1.15" evidence="3 9"/>
<dbReference type="AlphaFoldDB" id="A0A1X2GFR9"/>
<reference evidence="10 11" key="1">
    <citation type="submission" date="2016-07" db="EMBL/GenBank/DDBJ databases">
        <title>Pervasive Adenine N6-methylation of Active Genes in Fungi.</title>
        <authorList>
            <consortium name="DOE Joint Genome Institute"/>
            <person name="Mondo S.J."/>
            <person name="Dannebaum R.O."/>
            <person name="Kuo R.C."/>
            <person name="Labutti K."/>
            <person name="Haridas S."/>
            <person name="Kuo A."/>
            <person name="Salamov A."/>
            <person name="Ahrendt S.R."/>
            <person name="Lipzen A."/>
            <person name="Sullivan W."/>
            <person name="Andreopoulos W.B."/>
            <person name="Clum A."/>
            <person name="Lindquist E."/>
            <person name="Daum C."/>
            <person name="Ramamoorthy G.K."/>
            <person name="Gryganskyi A."/>
            <person name="Culley D."/>
            <person name="Magnuson J.K."/>
            <person name="James T.Y."/>
            <person name="O'Malley M.A."/>
            <person name="Stajich J.E."/>
            <person name="Spatafora J.W."/>
            <person name="Visel A."/>
            <person name="Grigoriev I.V."/>
        </authorList>
    </citation>
    <scope>NUCLEOTIDE SEQUENCE [LARGE SCALE GENOMIC DNA]</scope>
    <source>
        <strain evidence="10 11">NRRL 3301</strain>
    </source>
</reference>